<keyword evidence="3" id="KW-1185">Reference proteome</keyword>
<feature type="domain" description="Endonuclease/exonuclease/phosphatase" evidence="1">
    <location>
        <begin position="7"/>
        <end position="148"/>
    </location>
</feature>
<dbReference type="InterPro" id="IPR005135">
    <property type="entry name" value="Endo/exonuclease/phosphatase"/>
</dbReference>
<protein>
    <submittedName>
        <fullName evidence="2">Exo_endo_phos domain-containing protein</fullName>
    </submittedName>
</protein>
<dbReference type="GO" id="GO:0003824">
    <property type="term" value="F:catalytic activity"/>
    <property type="evidence" value="ECO:0007669"/>
    <property type="project" value="InterPro"/>
</dbReference>
<reference evidence="3" key="1">
    <citation type="submission" date="2016-04" db="EMBL/GenBank/DDBJ databases">
        <title>Cephalotus genome sequencing.</title>
        <authorList>
            <person name="Fukushima K."/>
            <person name="Hasebe M."/>
            <person name="Fang X."/>
        </authorList>
    </citation>
    <scope>NUCLEOTIDE SEQUENCE [LARGE SCALE GENOMIC DNA]</scope>
    <source>
        <strain evidence="3">cv. St1</strain>
    </source>
</reference>
<dbReference type="Proteomes" id="UP000187406">
    <property type="component" value="Unassembled WGS sequence"/>
</dbReference>
<comment type="caution">
    <text evidence="2">The sequence shown here is derived from an EMBL/GenBank/DDBJ whole genome shotgun (WGS) entry which is preliminary data.</text>
</comment>
<dbReference type="Pfam" id="PF03372">
    <property type="entry name" value="Exo_endo_phos"/>
    <property type="match status" value="1"/>
</dbReference>
<name>A0A1Q3DKW3_CEPFO</name>
<dbReference type="OrthoDB" id="1932741at2759"/>
<evidence type="ECO:0000313" key="3">
    <source>
        <dbReference type="Proteomes" id="UP000187406"/>
    </source>
</evidence>
<feature type="non-terminal residue" evidence="2">
    <location>
        <position position="1"/>
    </location>
</feature>
<feature type="non-terminal residue" evidence="2">
    <location>
        <position position="343"/>
    </location>
</feature>
<evidence type="ECO:0000313" key="2">
    <source>
        <dbReference type="EMBL" id="GAV93029.1"/>
    </source>
</evidence>
<dbReference type="InParanoid" id="A0A1Q3DKW3"/>
<gene>
    <name evidence="2" type="ORF">CFOL_v3_36407</name>
</gene>
<dbReference type="PANTHER" id="PTHR33710:SF79">
    <property type="entry name" value="OS06G0205337 PROTEIN"/>
    <property type="match status" value="1"/>
</dbReference>
<dbReference type="SUPFAM" id="SSF56219">
    <property type="entry name" value="DNase I-like"/>
    <property type="match status" value="1"/>
</dbReference>
<dbReference type="AlphaFoldDB" id="A0A1Q3DKW3"/>
<dbReference type="InterPro" id="IPR036691">
    <property type="entry name" value="Endo/exonu/phosph_ase_sf"/>
</dbReference>
<dbReference type="PANTHER" id="PTHR33710">
    <property type="entry name" value="BNAC02G09200D PROTEIN"/>
    <property type="match status" value="1"/>
</dbReference>
<dbReference type="Gene3D" id="3.60.10.10">
    <property type="entry name" value="Endonuclease/exonuclease/phosphatase"/>
    <property type="match status" value="1"/>
</dbReference>
<proteinExistence type="predicted"/>
<organism evidence="2 3">
    <name type="scientific">Cephalotus follicularis</name>
    <name type="common">Albany pitcher plant</name>
    <dbReference type="NCBI Taxonomy" id="3775"/>
    <lineage>
        <taxon>Eukaryota</taxon>
        <taxon>Viridiplantae</taxon>
        <taxon>Streptophyta</taxon>
        <taxon>Embryophyta</taxon>
        <taxon>Tracheophyta</taxon>
        <taxon>Spermatophyta</taxon>
        <taxon>Magnoliopsida</taxon>
        <taxon>eudicotyledons</taxon>
        <taxon>Gunneridae</taxon>
        <taxon>Pentapetalae</taxon>
        <taxon>rosids</taxon>
        <taxon>fabids</taxon>
        <taxon>Oxalidales</taxon>
        <taxon>Cephalotaceae</taxon>
        <taxon>Cephalotus</taxon>
    </lineage>
</organism>
<dbReference type="EMBL" id="BDDD01013459">
    <property type="protein sequence ID" value="GAV93029.1"/>
    <property type="molecule type" value="Genomic_DNA"/>
</dbReference>
<sequence>IQMTSIATWNVRGLNNPSKHNEVRQFISSNSISMIGILESKVRFHNLDYVVRSINKKWHCTSNHTVSLQGRVVVMWDPSLLSFEPSFVSEQAIHGKAILPGNVTLQLSFVYGLCDRNARKSLWSELVQCAGLFNQYPWVIMGDFNVTRLGIEHSSSRLVTKAMNDFNRAVIAVELDDLKCTGLFYTWSNMRSGAGFISKKLDRAMGISDHSPVTIHMRNRQEYRGRPFKFLNFWTKNEMFMHVVSQEWAKEHAGSPLVVIHKKLKCLKACLKQFCRRPDSKVVELRACLHQLQLDLQGGEVSSNVIEQERQLRLAVACAARDEEAFFKQKSRVQWLKEGDSNT</sequence>
<evidence type="ECO:0000259" key="1">
    <source>
        <dbReference type="Pfam" id="PF03372"/>
    </source>
</evidence>
<accession>A0A1Q3DKW3</accession>